<gene>
    <name evidence="5" type="ORF">KO353_01020</name>
</gene>
<evidence type="ECO:0000256" key="1">
    <source>
        <dbReference type="ARBA" id="ARBA00022448"/>
    </source>
</evidence>
<keyword evidence="2" id="KW-0547">Nucleotide-binding</keyword>
<dbReference type="PANTHER" id="PTHR45772:SF2">
    <property type="entry name" value="ABC TRANSPORTER ATP-BINDING PROTEIN"/>
    <property type="match status" value="1"/>
</dbReference>
<dbReference type="InterPro" id="IPR003593">
    <property type="entry name" value="AAA+_ATPase"/>
</dbReference>
<dbReference type="Pfam" id="PF12399">
    <property type="entry name" value="BCA_ABC_TP_C"/>
    <property type="match status" value="1"/>
</dbReference>
<dbReference type="EMBL" id="CP076448">
    <property type="protein sequence ID" value="QXM24887.1"/>
    <property type="molecule type" value="Genomic_DNA"/>
</dbReference>
<evidence type="ECO:0000256" key="3">
    <source>
        <dbReference type="ARBA" id="ARBA00022840"/>
    </source>
</evidence>
<dbReference type="GO" id="GO:0005886">
    <property type="term" value="C:plasma membrane"/>
    <property type="evidence" value="ECO:0007669"/>
    <property type="project" value="TreeGrafter"/>
</dbReference>
<dbReference type="PROSITE" id="PS50893">
    <property type="entry name" value="ABC_TRANSPORTER_2"/>
    <property type="match status" value="1"/>
</dbReference>
<accession>A0A975U211</accession>
<keyword evidence="3 5" id="KW-0067">ATP-binding</keyword>
<feature type="domain" description="ABC transporter" evidence="4">
    <location>
        <begin position="6"/>
        <end position="247"/>
    </location>
</feature>
<evidence type="ECO:0000256" key="2">
    <source>
        <dbReference type="ARBA" id="ARBA00022741"/>
    </source>
</evidence>
<dbReference type="SMART" id="SM00382">
    <property type="entry name" value="AAA"/>
    <property type="match status" value="1"/>
</dbReference>
<keyword evidence="1" id="KW-0813">Transport</keyword>
<sequence>MPEPLLEAVGLTRRFGALAANEDVSLTLLSGECHAVIGPNGAGKSTLVAMLAGEQRPDSGRVLLAGEDVTVLGPARRARRGIARSFQITQLCRGLTVRENVMLAVQAAEGRSFRFFRPVRSDASLTAAADSALADAGLSSRAETPAARLSHGEQRQLELALALAQRPRVLLLDEPAAGLGAAETPALTRRLASLKGRVAMLLVEHDMDTVFALADRITVLAGGRVIASGTPQAIRADRAVREAYLGEVVDA</sequence>
<protein>
    <submittedName>
        <fullName evidence="5">ABC transporter ATP-binding protein</fullName>
    </submittedName>
</protein>
<name>A0A975U211_9PROT</name>
<dbReference type="CDD" id="cd03219">
    <property type="entry name" value="ABC_Mj1267_LivG_branched"/>
    <property type="match status" value="1"/>
</dbReference>
<evidence type="ECO:0000313" key="6">
    <source>
        <dbReference type="Proteomes" id="UP000694001"/>
    </source>
</evidence>
<reference evidence="5" key="1">
    <citation type="submission" date="2021-06" db="EMBL/GenBank/DDBJ databases">
        <title>Elioraea tepida, sp. nov., a moderately thermophilic aerobic anoxygenic phototrophic bacterium isolated from an alkaline siliceous hot spring mat community in Yellowstone National Park, WY, USA.</title>
        <authorList>
            <person name="Saini M.K."/>
            <person name="Yoshida S."/>
            <person name="Sebastian A."/>
            <person name="Hirose S."/>
            <person name="Hara E."/>
            <person name="Tamaki H."/>
            <person name="Soulier N.T."/>
            <person name="Albert I."/>
            <person name="Hanada S."/>
            <person name="Bryant D.A."/>
            <person name="Tank M."/>
        </authorList>
    </citation>
    <scope>NUCLEOTIDE SEQUENCE</scope>
    <source>
        <strain evidence="5">MS-P2</strain>
    </source>
</reference>
<dbReference type="GO" id="GO:0016887">
    <property type="term" value="F:ATP hydrolysis activity"/>
    <property type="evidence" value="ECO:0007669"/>
    <property type="project" value="InterPro"/>
</dbReference>
<dbReference type="InterPro" id="IPR032823">
    <property type="entry name" value="BCA_ABC_TP_C"/>
</dbReference>
<dbReference type="AlphaFoldDB" id="A0A975U211"/>
<dbReference type="GO" id="GO:0005524">
    <property type="term" value="F:ATP binding"/>
    <property type="evidence" value="ECO:0007669"/>
    <property type="project" value="UniProtKB-KW"/>
</dbReference>
<dbReference type="Proteomes" id="UP000694001">
    <property type="component" value="Chromosome"/>
</dbReference>
<organism evidence="5 6">
    <name type="scientific">Elioraea tepida</name>
    <dbReference type="NCBI Taxonomy" id="2843330"/>
    <lineage>
        <taxon>Bacteria</taxon>
        <taxon>Pseudomonadati</taxon>
        <taxon>Pseudomonadota</taxon>
        <taxon>Alphaproteobacteria</taxon>
        <taxon>Acetobacterales</taxon>
        <taxon>Elioraeaceae</taxon>
        <taxon>Elioraea</taxon>
    </lineage>
</organism>
<dbReference type="Pfam" id="PF00005">
    <property type="entry name" value="ABC_tran"/>
    <property type="match status" value="1"/>
</dbReference>
<evidence type="ECO:0000313" key="5">
    <source>
        <dbReference type="EMBL" id="QXM24887.1"/>
    </source>
</evidence>
<dbReference type="KEGG" id="elio:KO353_01020"/>
<dbReference type="PANTHER" id="PTHR45772">
    <property type="entry name" value="CONSERVED COMPONENT OF ABC TRANSPORTER FOR NATURAL AMINO ACIDS-RELATED"/>
    <property type="match status" value="1"/>
</dbReference>
<dbReference type="InterPro" id="IPR051120">
    <property type="entry name" value="ABC_AA/LPS_Transport"/>
</dbReference>
<keyword evidence="6" id="KW-1185">Reference proteome</keyword>
<proteinExistence type="predicted"/>
<dbReference type="InterPro" id="IPR003439">
    <property type="entry name" value="ABC_transporter-like_ATP-bd"/>
</dbReference>
<evidence type="ECO:0000259" key="4">
    <source>
        <dbReference type="PROSITE" id="PS50893"/>
    </source>
</evidence>